<keyword evidence="16" id="KW-1185">Reference proteome</keyword>
<keyword evidence="5 12" id="KW-0547">Nucleotide-binding</keyword>
<evidence type="ECO:0000256" key="1">
    <source>
        <dbReference type="ARBA" id="ARBA00008010"/>
    </source>
</evidence>
<dbReference type="SMART" id="SM00350">
    <property type="entry name" value="MCM"/>
    <property type="match status" value="1"/>
</dbReference>
<proteinExistence type="inferred from homology"/>
<dbReference type="EC" id="3.6.4.12" evidence="2"/>
<evidence type="ECO:0000256" key="9">
    <source>
        <dbReference type="ARBA" id="ARBA00022840"/>
    </source>
</evidence>
<gene>
    <name evidence="15" type="ORF">AB205_0035330</name>
</gene>
<dbReference type="Gene3D" id="3.40.50.300">
    <property type="entry name" value="P-loop containing nucleotide triphosphate hydrolases"/>
    <property type="match status" value="1"/>
</dbReference>
<evidence type="ECO:0000313" key="15">
    <source>
        <dbReference type="EMBL" id="PIO23009.1"/>
    </source>
</evidence>
<dbReference type="AlphaFoldDB" id="A0A2G9R570"/>
<reference evidence="16" key="1">
    <citation type="journal article" date="2017" name="Nat. Commun.">
        <title>The North American bullfrog draft genome provides insight into hormonal regulation of long noncoding RNA.</title>
        <authorList>
            <person name="Hammond S.A."/>
            <person name="Warren R.L."/>
            <person name="Vandervalk B.P."/>
            <person name="Kucuk E."/>
            <person name="Khan H."/>
            <person name="Gibb E.A."/>
            <person name="Pandoh P."/>
            <person name="Kirk H."/>
            <person name="Zhao Y."/>
            <person name="Jones M."/>
            <person name="Mungall A.J."/>
            <person name="Coope R."/>
            <person name="Pleasance S."/>
            <person name="Moore R.A."/>
            <person name="Holt R.A."/>
            <person name="Round J.M."/>
            <person name="Ohora S."/>
            <person name="Walle B.V."/>
            <person name="Veldhoen N."/>
            <person name="Helbing C.C."/>
            <person name="Birol I."/>
        </authorList>
    </citation>
    <scope>NUCLEOTIDE SEQUENCE [LARGE SCALE GENOMIC DNA]</scope>
</reference>
<dbReference type="PRINTS" id="PR01657">
    <property type="entry name" value="MCMFAMILY"/>
</dbReference>
<protein>
    <recommendedName>
        <fullName evidence="2">DNA helicase</fullName>
        <ecNumber evidence="2">3.6.4.12</ecNumber>
    </recommendedName>
</protein>
<keyword evidence="3" id="KW-0235">DNA replication</keyword>
<keyword evidence="8" id="KW-0862">Zinc</keyword>
<dbReference type="GO" id="GO:0017116">
    <property type="term" value="F:single-stranded DNA helicase activity"/>
    <property type="evidence" value="ECO:0007669"/>
    <property type="project" value="TreeGrafter"/>
</dbReference>
<dbReference type="InterPro" id="IPR008045">
    <property type="entry name" value="MCM2"/>
</dbReference>
<evidence type="ECO:0000256" key="3">
    <source>
        <dbReference type="ARBA" id="ARBA00022705"/>
    </source>
</evidence>
<evidence type="ECO:0000256" key="10">
    <source>
        <dbReference type="ARBA" id="ARBA00023125"/>
    </source>
</evidence>
<dbReference type="SUPFAM" id="SSF52540">
    <property type="entry name" value="P-loop containing nucleoside triphosphate hydrolases"/>
    <property type="match status" value="1"/>
</dbReference>
<dbReference type="InterPro" id="IPR018525">
    <property type="entry name" value="MCM_CS"/>
</dbReference>
<comment type="similarity">
    <text evidence="1 12">Belongs to the MCM family.</text>
</comment>
<dbReference type="InterPro" id="IPR031327">
    <property type="entry name" value="MCM"/>
</dbReference>
<dbReference type="Pfam" id="PF00493">
    <property type="entry name" value="MCM"/>
    <property type="match status" value="1"/>
</dbReference>
<accession>A0A2G9R570</accession>
<evidence type="ECO:0000256" key="5">
    <source>
        <dbReference type="ARBA" id="ARBA00022741"/>
    </source>
</evidence>
<dbReference type="PROSITE" id="PS50051">
    <property type="entry name" value="MCM_2"/>
    <property type="match status" value="1"/>
</dbReference>
<dbReference type="GO" id="GO:1902975">
    <property type="term" value="P:mitotic DNA replication initiation"/>
    <property type="evidence" value="ECO:0007669"/>
    <property type="project" value="TreeGrafter"/>
</dbReference>
<evidence type="ECO:0000256" key="13">
    <source>
        <dbReference type="SAM" id="MobiDB-lite"/>
    </source>
</evidence>
<dbReference type="GO" id="GO:0042555">
    <property type="term" value="C:MCM complex"/>
    <property type="evidence" value="ECO:0007669"/>
    <property type="project" value="InterPro"/>
</dbReference>
<dbReference type="GO" id="GO:0000727">
    <property type="term" value="P:double-strand break repair via break-induced replication"/>
    <property type="evidence" value="ECO:0007669"/>
    <property type="project" value="TreeGrafter"/>
</dbReference>
<evidence type="ECO:0000313" key="16">
    <source>
        <dbReference type="Proteomes" id="UP000228934"/>
    </source>
</evidence>
<dbReference type="GO" id="GO:0005524">
    <property type="term" value="F:ATP binding"/>
    <property type="evidence" value="ECO:0007669"/>
    <property type="project" value="UniProtKB-KW"/>
</dbReference>
<evidence type="ECO:0000256" key="2">
    <source>
        <dbReference type="ARBA" id="ARBA00012551"/>
    </source>
</evidence>
<keyword evidence="7" id="KW-0347">Helicase</keyword>
<evidence type="ECO:0000256" key="7">
    <source>
        <dbReference type="ARBA" id="ARBA00022806"/>
    </source>
</evidence>
<keyword evidence="7" id="KW-0378">Hydrolase</keyword>
<dbReference type="EMBL" id="KV971180">
    <property type="protein sequence ID" value="PIO23009.1"/>
    <property type="molecule type" value="Genomic_DNA"/>
</dbReference>
<dbReference type="GO" id="GO:0008270">
    <property type="term" value="F:zinc ion binding"/>
    <property type="evidence" value="ECO:0007669"/>
    <property type="project" value="UniProtKB-KW"/>
</dbReference>
<organism evidence="15 16">
    <name type="scientific">Aquarana catesbeiana</name>
    <name type="common">American bullfrog</name>
    <name type="synonym">Rana catesbeiana</name>
    <dbReference type="NCBI Taxonomy" id="8400"/>
    <lineage>
        <taxon>Eukaryota</taxon>
        <taxon>Metazoa</taxon>
        <taxon>Chordata</taxon>
        <taxon>Craniata</taxon>
        <taxon>Vertebrata</taxon>
        <taxon>Euteleostomi</taxon>
        <taxon>Amphibia</taxon>
        <taxon>Batrachia</taxon>
        <taxon>Anura</taxon>
        <taxon>Neobatrachia</taxon>
        <taxon>Ranoidea</taxon>
        <taxon>Ranidae</taxon>
        <taxon>Aquarana</taxon>
    </lineage>
</organism>
<dbReference type="InterPro" id="IPR027417">
    <property type="entry name" value="P-loop_NTPase"/>
</dbReference>
<dbReference type="Pfam" id="PF12619">
    <property type="entry name" value="MCM2_N"/>
    <property type="match status" value="1"/>
</dbReference>
<keyword evidence="9 12" id="KW-0067">ATP-binding</keyword>
<sequence length="537" mass="60540">MPAPAPEADRQNRLGCRHRGIPGQDSSESFVIATSPRSGSRRGDALTSSPGRDLPPFEDESDNLLGDEGLPVEEEDGEELIGDGMERDYRAISELDVYEAEGLDDEDAEELTASQREAAEQAMRMRDRETGRDLGRMRRGLLYGGKHKVRGDINVLLCGDPGTAKSQFLKYVEKVSSRAVFTTGQGASAVGLTAYVQRHPVTKEWTLEAGALVLADRGVCLIDEFDKMNDQDRTSIHEAMEQQSISISKAGIVTSLQARCTIIAASNPIGGRYDPSLTFSENVDLTEPIVSRFDILCVVRDTVDPVQDEMLARFVVGSHIKHHPSNKDLANGDAEELVLPNTFGVDPLPQEVLKKYIIYSKEKVRPKLNQMDQDKVAKMYSDLRKESMATGSIPITVRHIESMIRMAESHARMHLRDYVVEDDVNMAIRVMLESFIDTQKFSVMRSMRKTFARYLAFRRDNNELLLFILKQLVAEQVTYQRNRYGAQQDTIEVSEKDLVDKARQINIHNLSAFYDSELFKMNRFTHDVKKKLIVQQF</sequence>
<dbReference type="PROSITE" id="PS00847">
    <property type="entry name" value="MCM_1"/>
    <property type="match status" value="1"/>
</dbReference>
<dbReference type="PANTHER" id="PTHR11630:SF44">
    <property type="entry name" value="DNA REPLICATION LICENSING FACTOR MCM2"/>
    <property type="match status" value="1"/>
</dbReference>
<dbReference type="GO" id="GO:0043138">
    <property type="term" value="F:3'-5' DNA helicase activity"/>
    <property type="evidence" value="ECO:0007669"/>
    <property type="project" value="TreeGrafter"/>
</dbReference>
<dbReference type="Pfam" id="PF23669">
    <property type="entry name" value="WHD_MCM2"/>
    <property type="match status" value="1"/>
</dbReference>
<dbReference type="GO" id="GO:0003697">
    <property type="term" value="F:single-stranded DNA binding"/>
    <property type="evidence" value="ECO:0007669"/>
    <property type="project" value="TreeGrafter"/>
</dbReference>
<dbReference type="CDD" id="cd17753">
    <property type="entry name" value="MCM2"/>
    <property type="match status" value="1"/>
</dbReference>
<dbReference type="Proteomes" id="UP000228934">
    <property type="component" value="Unassembled WGS sequence"/>
</dbReference>
<dbReference type="PANTHER" id="PTHR11630">
    <property type="entry name" value="DNA REPLICATION LICENSING FACTOR MCM FAMILY MEMBER"/>
    <property type="match status" value="1"/>
</dbReference>
<keyword evidence="11" id="KW-0131">Cell cycle</keyword>
<feature type="region of interest" description="Disordered" evidence="13">
    <location>
        <begin position="1"/>
        <end position="70"/>
    </location>
</feature>
<dbReference type="InterPro" id="IPR001208">
    <property type="entry name" value="MCM_dom"/>
</dbReference>
<evidence type="ECO:0000256" key="11">
    <source>
        <dbReference type="ARBA" id="ARBA00023306"/>
    </source>
</evidence>
<name>A0A2G9R570_AQUCT</name>
<dbReference type="Pfam" id="PF17855">
    <property type="entry name" value="MCM_lid"/>
    <property type="match status" value="1"/>
</dbReference>
<evidence type="ECO:0000256" key="4">
    <source>
        <dbReference type="ARBA" id="ARBA00022723"/>
    </source>
</evidence>
<evidence type="ECO:0000256" key="8">
    <source>
        <dbReference type="ARBA" id="ARBA00022833"/>
    </source>
</evidence>
<dbReference type="GO" id="GO:0005634">
    <property type="term" value="C:nucleus"/>
    <property type="evidence" value="ECO:0007669"/>
    <property type="project" value="InterPro"/>
</dbReference>
<evidence type="ECO:0000256" key="6">
    <source>
        <dbReference type="ARBA" id="ARBA00022771"/>
    </source>
</evidence>
<keyword evidence="4" id="KW-0479">Metal-binding</keyword>
<dbReference type="FunFam" id="3.40.50.300:FF:000138">
    <property type="entry name" value="DNA helicase"/>
    <property type="match status" value="1"/>
</dbReference>
<dbReference type="InterPro" id="IPR059098">
    <property type="entry name" value="WHD_MCM2"/>
</dbReference>
<evidence type="ECO:0000259" key="14">
    <source>
        <dbReference type="PROSITE" id="PS50051"/>
    </source>
</evidence>
<dbReference type="InterPro" id="IPR041562">
    <property type="entry name" value="MCM_lid"/>
</dbReference>
<dbReference type="OrthoDB" id="844at2759"/>
<keyword evidence="10 12" id="KW-0238">DNA-binding</keyword>
<feature type="domain" description="MCM C-terminal AAA(+) ATPase" evidence="14">
    <location>
        <begin position="134"/>
        <end position="315"/>
    </location>
</feature>
<keyword evidence="6" id="KW-0863">Zinc-finger</keyword>
<evidence type="ECO:0000256" key="12">
    <source>
        <dbReference type="RuleBase" id="RU004070"/>
    </source>
</evidence>